<feature type="chain" id="PRO_5016648183" evidence="1">
    <location>
        <begin position="19"/>
        <end position="752"/>
    </location>
</feature>
<sequence length="752" mass="86053">MKNLVTILLFLEFAFAQAANTDIQKQFEASKYMYSTFAKLEKQLLSLPTKESFSTKKLDNLSYGLHFKVDVGDVFFPTKDFWCSDTLAAWCKDYIERMKNAFFIPYTLSVEFKKNIGKCPIGTIYEKVFLVNADKATSIDTPQRLKNDRIFRDESFSSLNEIETYECWAIIEMGHQNQPIIQKTPRKETLYLNGPQNDVPGSFNPLTESWMASWPVGGRFNLMYEPLITYNTLNGQIEPLLGTLVEELSNNDSIVVDLNPAAKWSDGKPVTSVDVTFIFLRGSINSTEQISAIHIDSLKGADGIITERLSFMVAKNRRNNPLTVRDMLQSTRIAPSHVFEPLIAKKGIDEIKKIKMDVNPIVSGPYNLMSYDSSRITLKRRDDYWGNKALHHGKRPAPKYIVHPILKSAGDVFSTIRDNAVDVTMGFIDHFSRMQSFGIRSWFDSLPYHYPTTIPILIINVTKPPLDNTVFRRAMATAIEYERINQFALKTQTSDLEPGLIIPHGLEKKYAQKSHMGLYGIKTSFDDYKKRKDKVQEMLLSIGIQSIWNYDGTLSHMEWRGERIPTIKITSVKGWTEWETIVSLAVNSMRWAGIDVQENFVDGGQYWPDMGLGNFDLIMHKPAADASSSLPWRRFNEVMSSQDWQPLGAWASVNIGRYNNPASTNYRPEVDSLLKIIPLLKNEQDRIDAYGKLNMIFMVDQPAIPLVYLPEQFYYFNDKIWKNWPTQKNPYAPPQIPGLGSGTNILWHIYSK</sequence>
<keyword evidence="1" id="KW-0732">Signal</keyword>
<dbReference type="AlphaFoldDB" id="A0A380RVW0"/>
<feature type="domain" description="Solute-binding protein family 5" evidence="2">
    <location>
        <begin position="237"/>
        <end position="627"/>
    </location>
</feature>
<dbReference type="Gene3D" id="3.90.76.10">
    <property type="entry name" value="Dipeptide-binding Protein, Domain 1"/>
    <property type="match status" value="1"/>
</dbReference>
<organism evidence="3 4">
    <name type="scientific">Fibrobacter succinogenes</name>
    <name type="common">Bacteroides succinogenes</name>
    <dbReference type="NCBI Taxonomy" id="833"/>
    <lineage>
        <taxon>Bacteria</taxon>
        <taxon>Pseudomonadati</taxon>
        <taxon>Fibrobacterota</taxon>
        <taxon>Fibrobacteria</taxon>
        <taxon>Fibrobacterales</taxon>
        <taxon>Fibrobacteraceae</taxon>
        <taxon>Fibrobacter</taxon>
    </lineage>
</organism>
<dbReference type="GO" id="GO:1904680">
    <property type="term" value="F:peptide transmembrane transporter activity"/>
    <property type="evidence" value="ECO:0007669"/>
    <property type="project" value="TreeGrafter"/>
</dbReference>
<dbReference type="PANTHER" id="PTHR30290:SF82">
    <property type="entry name" value="ABC-TYPE DIPEPTIDE_OLIGOPEPTIDE TRANSPORT SYSTEM, PERIPLASMIC COMPONENT"/>
    <property type="match status" value="1"/>
</dbReference>
<dbReference type="InterPro" id="IPR000914">
    <property type="entry name" value="SBP_5_dom"/>
</dbReference>
<protein>
    <submittedName>
        <fullName evidence="3">Peptide/nickel transport system substrate-binding protein</fullName>
    </submittedName>
</protein>
<dbReference type="InterPro" id="IPR039424">
    <property type="entry name" value="SBP_5"/>
</dbReference>
<dbReference type="PANTHER" id="PTHR30290">
    <property type="entry name" value="PERIPLASMIC BINDING COMPONENT OF ABC TRANSPORTER"/>
    <property type="match status" value="1"/>
</dbReference>
<feature type="signal peptide" evidence="1">
    <location>
        <begin position="1"/>
        <end position="18"/>
    </location>
</feature>
<accession>A0A380RVW0</accession>
<dbReference type="SUPFAM" id="SSF53850">
    <property type="entry name" value="Periplasmic binding protein-like II"/>
    <property type="match status" value="1"/>
</dbReference>
<evidence type="ECO:0000313" key="3">
    <source>
        <dbReference type="EMBL" id="SUQ19656.1"/>
    </source>
</evidence>
<evidence type="ECO:0000313" key="4">
    <source>
        <dbReference type="Proteomes" id="UP000255423"/>
    </source>
</evidence>
<evidence type="ECO:0000259" key="2">
    <source>
        <dbReference type="Pfam" id="PF00496"/>
    </source>
</evidence>
<dbReference type="Gene3D" id="3.10.105.10">
    <property type="entry name" value="Dipeptide-binding Protein, Domain 3"/>
    <property type="match status" value="1"/>
</dbReference>
<gene>
    <name evidence="3" type="ORF">SAMN05661053_0896</name>
</gene>
<dbReference type="Gene3D" id="3.40.190.10">
    <property type="entry name" value="Periplasmic binding protein-like II"/>
    <property type="match status" value="1"/>
</dbReference>
<dbReference type="EMBL" id="UHJL01000001">
    <property type="protein sequence ID" value="SUQ19656.1"/>
    <property type="molecule type" value="Genomic_DNA"/>
</dbReference>
<dbReference type="GO" id="GO:0015833">
    <property type="term" value="P:peptide transport"/>
    <property type="evidence" value="ECO:0007669"/>
    <property type="project" value="TreeGrafter"/>
</dbReference>
<proteinExistence type="predicted"/>
<name>A0A380RVW0_FIBSU</name>
<dbReference type="Pfam" id="PF00496">
    <property type="entry name" value="SBP_bac_5"/>
    <property type="match status" value="1"/>
</dbReference>
<evidence type="ECO:0000256" key="1">
    <source>
        <dbReference type="SAM" id="SignalP"/>
    </source>
</evidence>
<dbReference type="Proteomes" id="UP000255423">
    <property type="component" value="Unassembled WGS sequence"/>
</dbReference>
<reference evidence="3 4" key="1">
    <citation type="submission" date="2017-08" db="EMBL/GenBank/DDBJ databases">
        <authorList>
            <person name="de Groot N.N."/>
        </authorList>
    </citation>
    <scope>NUCLEOTIDE SEQUENCE [LARGE SCALE GENOMIC DNA]</scope>
    <source>
        <strain evidence="3 4">HM2</strain>
    </source>
</reference>